<keyword evidence="8" id="KW-0028">Amino-acid biosynthesis</keyword>
<dbReference type="InterPro" id="IPR001962">
    <property type="entry name" value="Asn_synthase"/>
</dbReference>
<dbReference type="InterPro" id="IPR029055">
    <property type="entry name" value="Ntn_hydrolases_N"/>
</dbReference>
<dbReference type="NCBIfam" id="TIGR01536">
    <property type="entry name" value="asn_synth_AEB"/>
    <property type="match status" value="1"/>
</dbReference>
<dbReference type="EMBL" id="VTWT01000012">
    <property type="protein sequence ID" value="KAA9325405.1"/>
    <property type="molecule type" value="Genomic_DNA"/>
</dbReference>
<dbReference type="Pfam" id="PF13537">
    <property type="entry name" value="GATase_7"/>
    <property type="match status" value="1"/>
</dbReference>
<protein>
    <recommendedName>
        <fullName evidence="3">asparagine synthase (glutamine-hydrolyzing)</fullName>
        <ecNumber evidence="3">6.3.5.4</ecNumber>
    </recommendedName>
</protein>
<dbReference type="PANTHER" id="PTHR43284:SF1">
    <property type="entry name" value="ASPARAGINE SYNTHETASE"/>
    <property type="match status" value="1"/>
</dbReference>
<evidence type="ECO:0000259" key="10">
    <source>
        <dbReference type="PROSITE" id="PS51278"/>
    </source>
</evidence>
<keyword evidence="5 9" id="KW-0067">ATP-binding</keyword>
<evidence type="ECO:0000256" key="9">
    <source>
        <dbReference type="PIRSR" id="PIRSR001589-2"/>
    </source>
</evidence>
<keyword evidence="11" id="KW-0436">Ligase</keyword>
<dbReference type="CDD" id="cd01991">
    <property type="entry name" value="Asn_synthase_B_C"/>
    <property type="match status" value="1"/>
</dbReference>
<dbReference type="AlphaFoldDB" id="A0A5N1IIB4"/>
<evidence type="ECO:0000313" key="12">
    <source>
        <dbReference type="Proteomes" id="UP000326570"/>
    </source>
</evidence>
<sequence length="627" mass="71314">MCGLNVIIDKNSSASPELISRMNRATKHRGPDSTALYVSRHENATVYFGHNRLKIIDCSDAANQPFFSPDGRYLLLYNGEIYNYQSLRSKLQQQGIVFRTLSDTEVILHLLMLEGKKGLEQLNGMFALVFYDTATKALIAARDRFGLKPLYYAETPNHFIISSEIKGILATGLVQKELNESQLAEYLTFRHARKPQTFFQNISELEEGTFGLFHKDTWKINTYVPALTPQNELSLRPESIIQQTQELLQNAVTRQLQADVPVGLFLSGGIDSTLLLALIADSGHMNFPAFSVVNKASESAYGSDDYKYAKLAARKFGASHTVFEIDDNILAGTIPLVEAMDQPIADGAALLTGFLSEKSRKTIKVALSGAGADELFGGYNRHRAFYKYLHNRKLLLLAKPFLKTASHFLPTGVSHPLRKEFQLIRKLATKIQRQPDRTFISFTTMEMPLRQTYPYEAASYKEANFNKAPGSRNEWLRWTLQRDQHQYLISDILAMTDQVSMMHGLEVRAPYLDNELCQFVNKLQPELLFRFGQKWILKDLLKLHGGEDFTLRGKEGFGMPLGLWLKKPKNQFLLEPLQNPKHIIFRYLDFQQTKALIQAHLNSRQDLSAELWALISLAIWLQKHFGE</sequence>
<keyword evidence="12" id="KW-1185">Reference proteome</keyword>
<reference evidence="11 12" key="1">
    <citation type="submission" date="2019-09" db="EMBL/GenBank/DDBJ databases">
        <title>Genome sequence of Adhaeribacter sp. M2.</title>
        <authorList>
            <person name="Srinivasan S."/>
        </authorList>
    </citation>
    <scope>NUCLEOTIDE SEQUENCE [LARGE SCALE GENOMIC DNA]</scope>
    <source>
        <strain evidence="11 12">M2</strain>
    </source>
</reference>
<dbReference type="EC" id="6.3.5.4" evidence="3"/>
<dbReference type="SUPFAM" id="SSF56235">
    <property type="entry name" value="N-terminal nucleophile aminohydrolases (Ntn hydrolases)"/>
    <property type="match status" value="1"/>
</dbReference>
<dbReference type="GO" id="GO:0005524">
    <property type="term" value="F:ATP binding"/>
    <property type="evidence" value="ECO:0007669"/>
    <property type="project" value="UniProtKB-KW"/>
</dbReference>
<gene>
    <name evidence="11" type="primary">asnB</name>
    <name evidence="11" type="ORF">F0P94_17615</name>
</gene>
<dbReference type="InterPro" id="IPR006426">
    <property type="entry name" value="Asn_synth_AEB"/>
</dbReference>
<comment type="pathway">
    <text evidence="1">Amino-acid biosynthesis; L-asparagine biosynthesis; L-asparagine from L-aspartate (L-Gln route): step 1/1.</text>
</comment>
<dbReference type="RefSeq" id="WP_150905509.1">
    <property type="nucleotide sequence ID" value="NZ_VTWT01000012.1"/>
</dbReference>
<evidence type="ECO:0000256" key="8">
    <source>
        <dbReference type="PIRSR" id="PIRSR001589-1"/>
    </source>
</evidence>
<evidence type="ECO:0000256" key="6">
    <source>
        <dbReference type="ARBA" id="ARBA00022962"/>
    </source>
</evidence>
<name>A0A5N1IIB4_9BACT</name>
<feature type="binding site" evidence="9">
    <location>
        <position position="103"/>
    </location>
    <ligand>
        <name>L-glutamine</name>
        <dbReference type="ChEBI" id="CHEBI:58359"/>
    </ligand>
</feature>
<evidence type="ECO:0000256" key="7">
    <source>
        <dbReference type="ARBA" id="ARBA00048741"/>
    </source>
</evidence>
<evidence type="ECO:0000256" key="4">
    <source>
        <dbReference type="ARBA" id="ARBA00022741"/>
    </source>
</evidence>
<evidence type="ECO:0000256" key="5">
    <source>
        <dbReference type="ARBA" id="ARBA00022840"/>
    </source>
</evidence>
<evidence type="ECO:0000256" key="2">
    <source>
        <dbReference type="ARBA" id="ARBA00005752"/>
    </source>
</evidence>
<dbReference type="GO" id="GO:0005829">
    <property type="term" value="C:cytosol"/>
    <property type="evidence" value="ECO:0007669"/>
    <property type="project" value="TreeGrafter"/>
</dbReference>
<evidence type="ECO:0000256" key="3">
    <source>
        <dbReference type="ARBA" id="ARBA00012737"/>
    </source>
</evidence>
<dbReference type="GO" id="GO:0004066">
    <property type="term" value="F:asparagine synthase (glutamine-hydrolyzing) activity"/>
    <property type="evidence" value="ECO:0007669"/>
    <property type="project" value="UniProtKB-EC"/>
</dbReference>
<dbReference type="InterPro" id="IPR017932">
    <property type="entry name" value="GATase_2_dom"/>
</dbReference>
<keyword evidence="6 8" id="KW-0315">Glutamine amidotransferase</keyword>
<evidence type="ECO:0000256" key="1">
    <source>
        <dbReference type="ARBA" id="ARBA00005187"/>
    </source>
</evidence>
<accession>A0A5N1IIB4</accession>
<comment type="caution">
    <text evidence="11">The sequence shown here is derived from an EMBL/GenBank/DDBJ whole genome shotgun (WGS) entry which is preliminary data.</text>
</comment>
<organism evidence="11 12">
    <name type="scientific">Adhaeribacter soli</name>
    <dbReference type="NCBI Taxonomy" id="2607655"/>
    <lineage>
        <taxon>Bacteria</taxon>
        <taxon>Pseudomonadati</taxon>
        <taxon>Bacteroidota</taxon>
        <taxon>Cytophagia</taxon>
        <taxon>Cytophagales</taxon>
        <taxon>Hymenobacteraceae</taxon>
        <taxon>Adhaeribacter</taxon>
    </lineage>
</organism>
<comment type="catalytic activity">
    <reaction evidence="7">
        <text>L-aspartate + L-glutamine + ATP + H2O = L-asparagine + L-glutamate + AMP + diphosphate + H(+)</text>
        <dbReference type="Rhea" id="RHEA:12228"/>
        <dbReference type="ChEBI" id="CHEBI:15377"/>
        <dbReference type="ChEBI" id="CHEBI:15378"/>
        <dbReference type="ChEBI" id="CHEBI:29985"/>
        <dbReference type="ChEBI" id="CHEBI:29991"/>
        <dbReference type="ChEBI" id="CHEBI:30616"/>
        <dbReference type="ChEBI" id="CHEBI:33019"/>
        <dbReference type="ChEBI" id="CHEBI:58048"/>
        <dbReference type="ChEBI" id="CHEBI:58359"/>
        <dbReference type="ChEBI" id="CHEBI:456215"/>
        <dbReference type="EC" id="6.3.5.4"/>
    </reaction>
</comment>
<dbReference type="PROSITE" id="PS51278">
    <property type="entry name" value="GATASE_TYPE_2"/>
    <property type="match status" value="1"/>
</dbReference>
<dbReference type="InterPro" id="IPR033738">
    <property type="entry name" value="AsnB_N"/>
</dbReference>
<dbReference type="PIRSF" id="PIRSF001589">
    <property type="entry name" value="Asn_synthetase_glu-h"/>
    <property type="match status" value="1"/>
</dbReference>
<dbReference type="PANTHER" id="PTHR43284">
    <property type="entry name" value="ASPARAGINE SYNTHETASE (GLUTAMINE-HYDROLYZING)"/>
    <property type="match status" value="1"/>
</dbReference>
<proteinExistence type="inferred from homology"/>
<feature type="domain" description="Glutamine amidotransferase type-2" evidence="10">
    <location>
        <begin position="2"/>
        <end position="216"/>
    </location>
</feature>
<comment type="similarity">
    <text evidence="2">Belongs to the asparagine synthetase family.</text>
</comment>
<dbReference type="CDD" id="cd00712">
    <property type="entry name" value="AsnB"/>
    <property type="match status" value="1"/>
</dbReference>
<evidence type="ECO:0000313" key="11">
    <source>
        <dbReference type="EMBL" id="KAA9325405.1"/>
    </source>
</evidence>
<dbReference type="Gene3D" id="3.60.20.10">
    <property type="entry name" value="Glutamine Phosphoribosylpyrophosphate, subunit 1, domain 1"/>
    <property type="match status" value="1"/>
</dbReference>
<dbReference type="SUPFAM" id="SSF52402">
    <property type="entry name" value="Adenine nucleotide alpha hydrolases-like"/>
    <property type="match status" value="1"/>
</dbReference>
<dbReference type="Pfam" id="PF00733">
    <property type="entry name" value="Asn_synthase"/>
    <property type="match status" value="1"/>
</dbReference>
<dbReference type="InterPro" id="IPR014729">
    <property type="entry name" value="Rossmann-like_a/b/a_fold"/>
</dbReference>
<feature type="active site" description="For GATase activity" evidence="8">
    <location>
        <position position="2"/>
    </location>
</feature>
<dbReference type="InterPro" id="IPR051786">
    <property type="entry name" value="ASN_synthetase/amidase"/>
</dbReference>
<keyword evidence="8" id="KW-0061">Asparagine biosynthesis</keyword>
<keyword evidence="4 9" id="KW-0547">Nucleotide-binding</keyword>
<dbReference type="Gene3D" id="3.40.50.620">
    <property type="entry name" value="HUPs"/>
    <property type="match status" value="2"/>
</dbReference>
<dbReference type="Proteomes" id="UP000326570">
    <property type="component" value="Unassembled WGS sequence"/>
</dbReference>
<dbReference type="GO" id="GO:0006529">
    <property type="term" value="P:asparagine biosynthetic process"/>
    <property type="evidence" value="ECO:0007669"/>
    <property type="project" value="UniProtKB-KW"/>
</dbReference>
<feature type="binding site" evidence="9">
    <location>
        <begin position="368"/>
        <end position="369"/>
    </location>
    <ligand>
        <name>ATP</name>
        <dbReference type="ChEBI" id="CHEBI:30616"/>
    </ligand>
</feature>